<gene>
    <name evidence="2" type="ORF">AVDCRST_MAG93-3454</name>
</gene>
<proteinExistence type="predicted"/>
<dbReference type="InterPro" id="IPR002182">
    <property type="entry name" value="NB-ARC"/>
</dbReference>
<dbReference type="InterPro" id="IPR027417">
    <property type="entry name" value="P-loop_NTPase"/>
</dbReference>
<feature type="domain" description="HTH cro/C1-type" evidence="1">
    <location>
        <begin position="17"/>
        <end position="58"/>
    </location>
</feature>
<dbReference type="InterPro" id="IPR001387">
    <property type="entry name" value="Cro/C1-type_HTH"/>
</dbReference>
<dbReference type="Gene3D" id="1.10.260.40">
    <property type="entry name" value="lambda repressor-like DNA-binding domains"/>
    <property type="match status" value="1"/>
</dbReference>
<evidence type="ECO:0000313" key="2">
    <source>
        <dbReference type="EMBL" id="CAA9284874.1"/>
    </source>
</evidence>
<reference evidence="2" key="1">
    <citation type="submission" date="2020-02" db="EMBL/GenBank/DDBJ databases">
        <authorList>
            <person name="Meier V. D."/>
        </authorList>
    </citation>
    <scope>NUCLEOTIDE SEQUENCE</scope>
    <source>
        <strain evidence="2">AVDCRST_MAG93</strain>
    </source>
</reference>
<evidence type="ECO:0000259" key="1">
    <source>
        <dbReference type="PROSITE" id="PS50943"/>
    </source>
</evidence>
<dbReference type="Pfam" id="PF01381">
    <property type="entry name" value="HTH_3"/>
    <property type="match status" value="1"/>
</dbReference>
<dbReference type="InterPro" id="IPR010982">
    <property type="entry name" value="Lambda_DNA-bd_dom_sf"/>
</dbReference>
<dbReference type="Gene3D" id="3.40.50.300">
    <property type="entry name" value="P-loop containing nucleotide triphosphate hydrolases"/>
    <property type="match status" value="1"/>
</dbReference>
<accession>A0A6J4JQF6</accession>
<dbReference type="SUPFAM" id="SSF47413">
    <property type="entry name" value="lambda repressor-like DNA-binding domains"/>
    <property type="match status" value="1"/>
</dbReference>
<dbReference type="GO" id="GO:0043531">
    <property type="term" value="F:ADP binding"/>
    <property type="evidence" value="ECO:0007669"/>
    <property type="project" value="InterPro"/>
</dbReference>
<dbReference type="PANTHER" id="PTHR47691:SF3">
    <property type="entry name" value="HTH-TYPE TRANSCRIPTIONAL REGULATOR RV0890C-RELATED"/>
    <property type="match status" value="1"/>
</dbReference>
<protein>
    <submittedName>
        <fullName evidence="2">High-affinity carbon uptake protein Hat/HatR</fullName>
    </submittedName>
</protein>
<dbReference type="PRINTS" id="PR00364">
    <property type="entry name" value="DISEASERSIST"/>
</dbReference>
<name>A0A6J4JQF6_9CHLR</name>
<dbReference type="EMBL" id="CADCTR010001179">
    <property type="protein sequence ID" value="CAA9284874.1"/>
    <property type="molecule type" value="Genomic_DNA"/>
</dbReference>
<sequence length="288" mass="31855">MTKSALREQDYSFGQRMLTLRTAIGLTQAGLGKLLGVTRHSVGGWEAGQTYPKPDHLKHLITLAVEHHAFAAGHEADEIRALWRSANQKVLLDETWLHELLSPQPSPSVRVSVVQPPRSDPPIAPPVVVGPRVDWGDALDVPTFYGRNEELTQLVHWVVVDRCRVVSVLGMGGIGKSALAVTLMRSVASQFEVVIWRSLRDAPSCEALLDEYLQVLAPQLNRDVPGSLEGRLRLLMEQLRAQRVLLVLDNLEVLLEEGTGVGRMRSGFEDYARLLGRTGETSHQSCLL</sequence>
<feature type="non-terminal residue" evidence="2">
    <location>
        <position position="288"/>
    </location>
</feature>
<dbReference type="GO" id="GO:0003677">
    <property type="term" value="F:DNA binding"/>
    <property type="evidence" value="ECO:0007669"/>
    <property type="project" value="InterPro"/>
</dbReference>
<dbReference type="SUPFAM" id="SSF52540">
    <property type="entry name" value="P-loop containing nucleoside triphosphate hydrolases"/>
    <property type="match status" value="1"/>
</dbReference>
<organism evidence="2">
    <name type="scientific">uncultured Chloroflexia bacterium</name>
    <dbReference type="NCBI Taxonomy" id="1672391"/>
    <lineage>
        <taxon>Bacteria</taxon>
        <taxon>Bacillati</taxon>
        <taxon>Chloroflexota</taxon>
        <taxon>Chloroflexia</taxon>
        <taxon>environmental samples</taxon>
    </lineage>
</organism>
<dbReference type="PROSITE" id="PS50943">
    <property type="entry name" value="HTH_CROC1"/>
    <property type="match status" value="1"/>
</dbReference>
<dbReference type="Pfam" id="PF00931">
    <property type="entry name" value="NB-ARC"/>
    <property type="match status" value="1"/>
</dbReference>
<dbReference type="CDD" id="cd00093">
    <property type="entry name" value="HTH_XRE"/>
    <property type="match status" value="1"/>
</dbReference>
<dbReference type="AlphaFoldDB" id="A0A6J4JQF6"/>
<dbReference type="PANTHER" id="PTHR47691">
    <property type="entry name" value="REGULATOR-RELATED"/>
    <property type="match status" value="1"/>
</dbReference>